<dbReference type="OrthoDB" id="47603at2"/>
<dbReference type="Gene3D" id="2.60.320.10">
    <property type="entry name" value="N-utilization substance G protein NusG, insert domain"/>
    <property type="match status" value="1"/>
</dbReference>
<proteinExistence type="predicted"/>
<sequence length="123" mass="13753">MKKKDFILIAVILLAIVIAFFANKAINSGQSDRIEIYVNNKLYKEYPIDANEKITIKNGNEKNVVYIHDNGVEMLEADCPDGVCVDTGFINKPGQSIVCLPHKINIKIVTDDKSKKELDVSTQ</sequence>
<dbReference type="SUPFAM" id="SSF82004">
    <property type="entry name" value="N-utilization substance G protein NusG, insert domain"/>
    <property type="match status" value="1"/>
</dbReference>
<dbReference type="CDD" id="cd09911">
    <property type="entry name" value="Lin0431_like"/>
    <property type="match status" value="1"/>
</dbReference>
<comment type="caution">
    <text evidence="1">The sequence shown here is derived from an EMBL/GenBank/DDBJ whole genome shotgun (WGS) entry which is preliminary data.</text>
</comment>
<dbReference type="EMBL" id="JYGE01000004">
    <property type="protein sequence ID" value="PSJ31327.1"/>
    <property type="molecule type" value="Genomic_DNA"/>
</dbReference>
<reference evidence="1" key="1">
    <citation type="thesis" date="2015" institute="Rutgers" country="The State University of New Jersey, 14 College Farm Rd., New Brunswick, NJ, USA">
        <title>Ammonia toxicity in bacteria and its implications for treatment of and resource recovery from highly nitrogenous organic wastes.</title>
        <authorList>
            <person name="Luther A.K."/>
        </authorList>
    </citation>
    <scope>NUCLEOTIDE SEQUENCE</scope>
    <source>
        <strain evidence="1">RT-10B</strain>
    </source>
</reference>
<evidence type="ECO:0000313" key="1">
    <source>
        <dbReference type="EMBL" id="PSJ31327.1"/>
    </source>
</evidence>
<dbReference type="InterPro" id="IPR038690">
    <property type="entry name" value="NusG_2_sf"/>
</dbReference>
<evidence type="ECO:0000313" key="2">
    <source>
        <dbReference type="Proteomes" id="UP000241434"/>
    </source>
</evidence>
<keyword evidence="2" id="KW-1185">Reference proteome</keyword>
<accession>A0A2P7Q028</accession>
<dbReference type="Pfam" id="PF07009">
    <property type="entry name" value="NusG_II"/>
    <property type="match status" value="1"/>
</dbReference>
<name>A0A2P7Q028_9FIRM</name>
<protein>
    <submittedName>
        <fullName evidence="1">Uncharacterized protein</fullName>
    </submittedName>
</protein>
<gene>
    <name evidence="1" type="ORF">UF10_05215</name>
</gene>
<organism evidence="1 2">
    <name type="scientific">Peptostreptococcus russellii</name>
    <dbReference type="NCBI Taxonomy" id="215200"/>
    <lineage>
        <taxon>Bacteria</taxon>
        <taxon>Bacillati</taxon>
        <taxon>Bacillota</taxon>
        <taxon>Clostridia</taxon>
        <taxon>Peptostreptococcales</taxon>
        <taxon>Peptostreptococcaceae</taxon>
        <taxon>Peptostreptococcus</taxon>
    </lineage>
</organism>
<dbReference type="AlphaFoldDB" id="A0A2P7Q028"/>
<dbReference type="RefSeq" id="WP_106776786.1">
    <property type="nucleotide sequence ID" value="NZ_JBGGGQ010000001.1"/>
</dbReference>
<dbReference type="Proteomes" id="UP000241434">
    <property type="component" value="Unassembled WGS sequence"/>
</dbReference>